<reference evidence="3 4" key="1">
    <citation type="submission" date="2019-06" db="EMBL/GenBank/DDBJ databases">
        <title>Genome Sequence of the Brown Rot Fungal Pathogen Monilinia laxa.</title>
        <authorList>
            <person name="De Miccolis Angelini R.M."/>
            <person name="Landi L."/>
            <person name="Abate D."/>
            <person name="Pollastro S."/>
            <person name="Romanazzi G."/>
            <person name="Faretra F."/>
        </authorList>
    </citation>
    <scope>NUCLEOTIDE SEQUENCE [LARGE SCALE GENOMIC DNA]</scope>
    <source>
        <strain evidence="3 4">Mlax316</strain>
    </source>
</reference>
<comment type="caution">
    <text evidence="3">The sequence shown here is derived from an EMBL/GenBank/DDBJ whole genome shotgun (WGS) entry which is preliminary data.</text>
</comment>
<name>A0A5N6KM52_MONLA</name>
<accession>A0A5N6KM52</accession>
<dbReference type="InterPro" id="IPR002625">
    <property type="entry name" value="Smr_dom"/>
</dbReference>
<dbReference type="Pfam" id="PF08590">
    <property type="entry name" value="DUF1771"/>
    <property type="match status" value="1"/>
</dbReference>
<gene>
    <name evidence="3" type="ORF">EYC80_004106</name>
</gene>
<proteinExistence type="predicted"/>
<dbReference type="Proteomes" id="UP000326757">
    <property type="component" value="Unassembled WGS sequence"/>
</dbReference>
<evidence type="ECO:0000313" key="3">
    <source>
        <dbReference type="EMBL" id="KAB8304752.1"/>
    </source>
</evidence>
<evidence type="ECO:0000259" key="2">
    <source>
        <dbReference type="PROSITE" id="PS50828"/>
    </source>
</evidence>
<dbReference type="AlphaFoldDB" id="A0A5N6KM52"/>
<feature type="domain" description="Smr" evidence="2">
    <location>
        <begin position="100"/>
        <end position="175"/>
    </location>
</feature>
<evidence type="ECO:0000256" key="1">
    <source>
        <dbReference type="SAM" id="MobiDB-lite"/>
    </source>
</evidence>
<dbReference type="OrthoDB" id="3231855at2759"/>
<dbReference type="Pfam" id="PF01713">
    <property type="entry name" value="Smr"/>
    <property type="match status" value="1"/>
</dbReference>
<sequence length="267" mass="29958">MSSSYAMKSMGSKAFNHSSSNDAEAEYDRLRDLAHKEAAKRSQCFDQAHQAYTSGDGAKAHDLSTQGKKHAAQMDAYNKQASDYIFRENNAPGRVGDDEIDLHGQYVEEAERIVEERIRYAQQQGQSHLHVIVGKGNHSKDHVQKIKPKVEEICQELGLQYATEENAGRMYINLQGGPAVPPSGGNYGGQQHDGYQQPSYQQPQQGYQQPQQSGYQQGGYQQGGQQQHQQSQQEQQNNDNNDELEKLARKFLPRILRKAEKACCAVM</sequence>
<keyword evidence="4" id="KW-1185">Reference proteome</keyword>
<dbReference type="InterPro" id="IPR053020">
    <property type="entry name" value="Smr_domain_protein"/>
</dbReference>
<dbReference type="SUPFAM" id="SSF160443">
    <property type="entry name" value="SMR domain-like"/>
    <property type="match status" value="1"/>
</dbReference>
<dbReference type="SMART" id="SM00463">
    <property type="entry name" value="SMR"/>
    <property type="match status" value="1"/>
</dbReference>
<feature type="compositionally biased region" description="Low complexity" evidence="1">
    <location>
        <begin position="223"/>
        <end position="236"/>
    </location>
</feature>
<feature type="compositionally biased region" description="Low complexity" evidence="1">
    <location>
        <begin position="194"/>
        <end position="215"/>
    </location>
</feature>
<protein>
    <recommendedName>
        <fullName evidence="2">Smr domain-containing protein</fullName>
    </recommendedName>
</protein>
<evidence type="ECO:0000313" key="4">
    <source>
        <dbReference type="Proteomes" id="UP000326757"/>
    </source>
</evidence>
<dbReference type="PANTHER" id="PTHR47417:SF1">
    <property type="entry name" value="SMR DOMAIN-CONTAINING PROTEIN YPL199C"/>
    <property type="match status" value="1"/>
</dbReference>
<dbReference type="Gene3D" id="3.30.1370.110">
    <property type="match status" value="1"/>
</dbReference>
<dbReference type="InterPro" id="IPR013899">
    <property type="entry name" value="DUF1771"/>
</dbReference>
<dbReference type="SMART" id="SM01162">
    <property type="entry name" value="DUF1771"/>
    <property type="match status" value="1"/>
</dbReference>
<feature type="region of interest" description="Disordered" evidence="1">
    <location>
        <begin position="173"/>
        <end position="246"/>
    </location>
</feature>
<feature type="region of interest" description="Disordered" evidence="1">
    <location>
        <begin position="1"/>
        <end position="28"/>
    </location>
</feature>
<organism evidence="3 4">
    <name type="scientific">Monilinia laxa</name>
    <name type="common">Brown rot fungus</name>
    <name type="synonym">Sclerotinia laxa</name>
    <dbReference type="NCBI Taxonomy" id="61186"/>
    <lineage>
        <taxon>Eukaryota</taxon>
        <taxon>Fungi</taxon>
        <taxon>Dikarya</taxon>
        <taxon>Ascomycota</taxon>
        <taxon>Pezizomycotina</taxon>
        <taxon>Leotiomycetes</taxon>
        <taxon>Helotiales</taxon>
        <taxon>Sclerotiniaceae</taxon>
        <taxon>Monilinia</taxon>
    </lineage>
</organism>
<dbReference type="InterPro" id="IPR036063">
    <property type="entry name" value="Smr_dom_sf"/>
</dbReference>
<dbReference type="PROSITE" id="PS50828">
    <property type="entry name" value="SMR"/>
    <property type="match status" value="1"/>
</dbReference>
<dbReference type="EMBL" id="VIGI01000001">
    <property type="protein sequence ID" value="KAB8304752.1"/>
    <property type="molecule type" value="Genomic_DNA"/>
</dbReference>
<dbReference type="PANTHER" id="PTHR47417">
    <property type="entry name" value="SMR DOMAIN-CONTAINING PROTEIN YPL199C"/>
    <property type="match status" value="1"/>
</dbReference>